<gene>
    <name evidence="1" type="ORF">E2C01_063975</name>
</gene>
<dbReference type="EMBL" id="VSRR010029922">
    <property type="protein sequence ID" value="MPC69744.1"/>
    <property type="molecule type" value="Genomic_DNA"/>
</dbReference>
<sequence length="64" mass="7336">MMPSLFRVHPGELPPMPQNMPFSSLTASHTTTHVIYFIRTQFASKASLFSRRIDVILNCDFTCF</sequence>
<evidence type="ECO:0000313" key="2">
    <source>
        <dbReference type="Proteomes" id="UP000324222"/>
    </source>
</evidence>
<dbReference type="AlphaFoldDB" id="A0A5B7HMI7"/>
<accession>A0A5B7HMI7</accession>
<reference evidence="1 2" key="1">
    <citation type="submission" date="2019-05" db="EMBL/GenBank/DDBJ databases">
        <title>Another draft genome of Portunus trituberculatus and its Hox gene families provides insights of decapod evolution.</title>
        <authorList>
            <person name="Jeong J.-H."/>
            <person name="Song I."/>
            <person name="Kim S."/>
            <person name="Choi T."/>
            <person name="Kim D."/>
            <person name="Ryu S."/>
            <person name="Kim W."/>
        </authorList>
    </citation>
    <scope>NUCLEOTIDE SEQUENCE [LARGE SCALE GENOMIC DNA]</scope>
    <source>
        <tissue evidence="1">Muscle</tissue>
    </source>
</reference>
<keyword evidence="2" id="KW-1185">Reference proteome</keyword>
<comment type="caution">
    <text evidence="1">The sequence shown here is derived from an EMBL/GenBank/DDBJ whole genome shotgun (WGS) entry which is preliminary data.</text>
</comment>
<dbReference type="Proteomes" id="UP000324222">
    <property type="component" value="Unassembled WGS sequence"/>
</dbReference>
<evidence type="ECO:0000313" key="1">
    <source>
        <dbReference type="EMBL" id="MPC69744.1"/>
    </source>
</evidence>
<protein>
    <submittedName>
        <fullName evidence="1">Uncharacterized protein</fullName>
    </submittedName>
</protein>
<proteinExistence type="predicted"/>
<name>A0A5B7HMI7_PORTR</name>
<organism evidence="1 2">
    <name type="scientific">Portunus trituberculatus</name>
    <name type="common">Swimming crab</name>
    <name type="synonym">Neptunus trituberculatus</name>
    <dbReference type="NCBI Taxonomy" id="210409"/>
    <lineage>
        <taxon>Eukaryota</taxon>
        <taxon>Metazoa</taxon>
        <taxon>Ecdysozoa</taxon>
        <taxon>Arthropoda</taxon>
        <taxon>Crustacea</taxon>
        <taxon>Multicrustacea</taxon>
        <taxon>Malacostraca</taxon>
        <taxon>Eumalacostraca</taxon>
        <taxon>Eucarida</taxon>
        <taxon>Decapoda</taxon>
        <taxon>Pleocyemata</taxon>
        <taxon>Brachyura</taxon>
        <taxon>Eubrachyura</taxon>
        <taxon>Portunoidea</taxon>
        <taxon>Portunidae</taxon>
        <taxon>Portuninae</taxon>
        <taxon>Portunus</taxon>
    </lineage>
</organism>